<sequence>MSAVEHGGNLGEARRLFPQASGPWIDLSTGINPWPYPIPAIPAESWAALPSPDEARELEAVAAQCYGVPFDACVVATPGTQAAIQWLPHLFAAGTVSVLGPTYAEHARSWALGGHHVREARRFEDLAGSEIAVLVNPNNPDGNFFGREELLALAAEKYARGGALIIDEAFADVMPQVSLAAMAGTQGLVMLRSFGKFFGLAGIRLGFVLAEPSLTGKLRQAMGPWAVSGEAIAIGRAALADILWQNGTRTSLRTARQTLDEDLAKAGAVIGGTDLYRLLQTAHAPALFRQLGQAGIWVRRFSANPRWLRFGLPPHAEAEARLRAVLARYHKNGTRAM</sequence>
<evidence type="ECO:0000256" key="9">
    <source>
        <dbReference type="ARBA" id="ARBA00048531"/>
    </source>
</evidence>
<dbReference type="EC" id="4.1.1.81" evidence="4"/>
<dbReference type="InterPro" id="IPR005860">
    <property type="entry name" value="CobD"/>
</dbReference>
<evidence type="ECO:0000259" key="10">
    <source>
        <dbReference type="Pfam" id="PF00155"/>
    </source>
</evidence>
<evidence type="ECO:0000256" key="7">
    <source>
        <dbReference type="ARBA" id="ARBA00023239"/>
    </source>
</evidence>
<dbReference type="PANTHER" id="PTHR42885:SF1">
    <property type="entry name" value="THREONINE-PHOSPHATE DECARBOXYLASE"/>
    <property type="match status" value="1"/>
</dbReference>
<dbReference type="GO" id="GO:0030170">
    <property type="term" value="F:pyridoxal phosphate binding"/>
    <property type="evidence" value="ECO:0007669"/>
    <property type="project" value="InterPro"/>
</dbReference>
<dbReference type="InterPro" id="IPR004839">
    <property type="entry name" value="Aminotransferase_I/II_large"/>
</dbReference>
<evidence type="ECO:0000313" key="11">
    <source>
        <dbReference type="EMBL" id="PRH84094.1"/>
    </source>
</evidence>
<dbReference type="SUPFAM" id="SSF53383">
    <property type="entry name" value="PLP-dependent transferases"/>
    <property type="match status" value="1"/>
</dbReference>
<evidence type="ECO:0000256" key="1">
    <source>
        <dbReference type="ARBA" id="ARBA00001933"/>
    </source>
</evidence>
<keyword evidence="7" id="KW-0456">Lyase</keyword>
<dbReference type="CDD" id="cd00609">
    <property type="entry name" value="AAT_like"/>
    <property type="match status" value="1"/>
</dbReference>
<dbReference type="InterPro" id="IPR015424">
    <property type="entry name" value="PyrdxlP-dep_Trfase"/>
</dbReference>
<evidence type="ECO:0000256" key="2">
    <source>
        <dbReference type="ARBA" id="ARBA00003444"/>
    </source>
</evidence>
<feature type="domain" description="Aminotransferase class I/classII large" evidence="10">
    <location>
        <begin position="45"/>
        <end position="319"/>
    </location>
</feature>
<name>A0A2S9Q478_9HYPH</name>
<dbReference type="InterPro" id="IPR015422">
    <property type="entry name" value="PyrdxlP-dep_Trfase_small"/>
</dbReference>
<evidence type="ECO:0000256" key="6">
    <source>
        <dbReference type="ARBA" id="ARBA00022898"/>
    </source>
</evidence>
<dbReference type="GO" id="GO:0048472">
    <property type="term" value="F:threonine-phosphate decarboxylase activity"/>
    <property type="evidence" value="ECO:0007669"/>
    <property type="project" value="UniProtKB-EC"/>
</dbReference>
<evidence type="ECO:0000256" key="4">
    <source>
        <dbReference type="ARBA" id="ARBA00012285"/>
    </source>
</evidence>
<evidence type="ECO:0000256" key="8">
    <source>
        <dbReference type="ARBA" id="ARBA00029996"/>
    </source>
</evidence>
<evidence type="ECO:0000256" key="3">
    <source>
        <dbReference type="ARBA" id="ARBA00004953"/>
    </source>
</evidence>
<dbReference type="GO" id="GO:0009236">
    <property type="term" value="P:cobalamin biosynthetic process"/>
    <property type="evidence" value="ECO:0007669"/>
    <property type="project" value="UniProtKB-UniPathway"/>
</dbReference>
<proteinExistence type="predicted"/>
<dbReference type="Gene3D" id="3.90.1150.10">
    <property type="entry name" value="Aspartate Aminotransferase, domain 1"/>
    <property type="match status" value="1"/>
</dbReference>
<evidence type="ECO:0000313" key="12">
    <source>
        <dbReference type="Proteomes" id="UP000237682"/>
    </source>
</evidence>
<dbReference type="AlphaFoldDB" id="A0A2S9Q478"/>
<dbReference type="InterPro" id="IPR004838">
    <property type="entry name" value="NHTrfase_class1_PyrdxlP-BS"/>
</dbReference>
<comment type="catalytic activity">
    <reaction evidence="9">
        <text>O-phospho-L-threonine + H(+) = (R)-1-aminopropan-2-yl phosphate + CO2</text>
        <dbReference type="Rhea" id="RHEA:11492"/>
        <dbReference type="ChEBI" id="CHEBI:15378"/>
        <dbReference type="ChEBI" id="CHEBI:16526"/>
        <dbReference type="ChEBI" id="CHEBI:58563"/>
        <dbReference type="ChEBI" id="CHEBI:58675"/>
        <dbReference type="EC" id="4.1.1.81"/>
    </reaction>
</comment>
<dbReference type="OrthoDB" id="9799304at2"/>
<dbReference type="Pfam" id="PF00155">
    <property type="entry name" value="Aminotran_1_2"/>
    <property type="match status" value="1"/>
</dbReference>
<keyword evidence="5" id="KW-0169">Cobalamin biosynthesis</keyword>
<dbReference type="InterPro" id="IPR015421">
    <property type="entry name" value="PyrdxlP-dep_Trfase_major"/>
</dbReference>
<organism evidence="11 12">
    <name type="scientific">Labrys okinawensis</name>
    <dbReference type="NCBI Taxonomy" id="346911"/>
    <lineage>
        <taxon>Bacteria</taxon>
        <taxon>Pseudomonadati</taxon>
        <taxon>Pseudomonadota</taxon>
        <taxon>Alphaproteobacteria</taxon>
        <taxon>Hyphomicrobiales</taxon>
        <taxon>Xanthobacteraceae</taxon>
        <taxon>Labrys</taxon>
    </lineage>
</organism>
<gene>
    <name evidence="11" type="ORF">C5L14_28900</name>
</gene>
<comment type="function">
    <text evidence="2">Decarboxylates L-threonine-O-3-phosphate to yield (R)-1-amino-2-propanol O-2-phosphate, the precursor for the linkage between the nucleotide loop and the corrin ring in cobalamin.</text>
</comment>
<reference evidence="11 12" key="1">
    <citation type="submission" date="2018-02" db="EMBL/GenBank/DDBJ databases">
        <title>Whole genome sequencing of endophytic bacterium.</title>
        <authorList>
            <person name="Eedara R."/>
            <person name="Podile A.R."/>
        </authorList>
    </citation>
    <scope>NUCLEOTIDE SEQUENCE [LARGE SCALE GENOMIC DNA]</scope>
    <source>
        <strain evidence="11 12">RP1T</strain>
    </source>
</reference>
<dbReference type="PANTHER" id="PTHR42885">
    <property type="entry name" value="HISTIDINOL-PHOSPHATE AMINOTRANSFERASE-RELATED"/>
    <property type="match status" value="1"/>
</dbReference>
<dbReference type="UniPathway" id="UPA00148"/>
<dbReference type="Gene3D" id="3.40.640.10">
    <property type="entry name" value="Type I PLP-dependent aspartate aminotransferase-like (Major domain)"/>
    <property type="match status" value="1"/>
</dbReference>
<dbReference type="RefSeq" id="WP_105865521.1">
    <property type="nucleotide sequence ID" value="NZ_PUEJ01000016.1"/>
</dbReference>
<protein>
    <recommendedName>
        <fullName evidence="4">threonine-phosphate decarboxylase</fullName>
        <ecNumber evidence="4">4.1.1.81</ecNumber>
    </recommendedName>
    <alternativeName>
        <fullName evidence="8">L-threonine-O-3-phosphate decarboxylase</fullName>
    </alternativeName>
</protein>
<dbReference type="EMBL" id="PUEJ01000016">
    <property type="protein sequence ID" value="PRH84094.1"/>
    <property type="molecule type" value="Genomic_DNA"/>
</dbReference>
<keyword evidence="12" id="KW-1185">Reference proteome</keyword>
<evidence type="ECO:0000256" key="5">
    <source>
        <dbReference type="ARBA" id="ARBA00022573"/>
    </source>
</evidence>
<comment type="pathway">
    <text evidence="3">Cofactor biosynthesis; adenosylcobalamin biosynthesis.</text>
</comment>
<dbReference type="PROSITE" id="PS00105">
    <property type="entry name" value="AA_TRANSFER_CLASS_1"/>
    <property type="match status" value="1"/>
</dbReference>
<keyword evidence="6" id="KW-0663">Pyridoxal phosphate</keyword>
<comment type="cofactor">
    <cofactor evidence="1">
        <name>pyridoxal 5'-phosphate</name>
        <dbReference type="ChEBI" id="CHEBI:597326"/>
    </cofactor>
</comment>
<accession>A0A2S9Q478</accession>
<dbReference type="NCBIfam" id="TIGR01140">
    <property type="entry name" value="L_thr_O3P_dcar"/>
    <property type="match status" value="1"/>
</dbReference>
<comment type="caution">
    <text evidence="11">The sequence shown here is derived from an EMBL/GenBank/DDBJ whole genome shotgun (WGS) entry which is preliminary data.</text>
</comment>
<dbReference type="Proteomes" id="UP000237682">
    <property type="component" value="Unassembled WGS sequence"/>
</dbReference>